<dbReference type="EMBL" id="QXFZ01000300">
    <property type="protein sequence ID" value="KAE9122231.1"/>
    <property type="molecule type" value="Genomic_DNA"/>
</dbReference>
<evidence type="ECO:0000313" key="9">
    <source>
        <dbReference type="EMBL" id="KAE9243109.1"/>
    </source>
</evidence>
<evidence type="ECO:0000313" key="12">
    <source>
        <dbReference type="Proteomes" id="UP000429523"/>
    </source>
</evidence>
<evidence type="ECO:0000313" key="10">
    <source>
        <dbReference type="EMBL" id="KAE9308258.1"/>
    </source>
</evidence>
<evidence type="ECO:0000313" key="4">
    <source>
        <dbReference type="EMBL" id="KAE9122231.1"/>
    </source>
</evidence>
<dbReference type="Proteomes" id="UP000433483">
    <property type="component" value="Unassembled WGS sequence"/>
</dbReference>
<dbReference type="EMBL" id="QXFW01001778">
    <property type="protein sequence ID" value="KAE8985951.1"/>
    <property type="molecule type" value="Genomic_DNA"/>
</dbReference>
<dbReference type="EMBL" id="QXGB01000988">
    <property type="protein sequence ID" value="KAE9199525.1"/>
    <property type="molecule type" value="Genomic_DNA"/>
</dbReference>
<evidence type="ECO:0000313" key="7">
    <source>
        <dbReference type="EMBL" id="KAE9199525.1"/>
    </source>
</evidence>
<comment type="caution">
    <text evidence="11">The sequence shown here is derived from an EMBL/GenBank/DDBJ whole genome shotgun (WGS) entry which is preliminary data.</text>
</comment>
<dbReference type="Proteomes" id="UP000437068">
    <property type="component" value="Unassembled WGS sequence"/>
</dbReference>
<feature type="region of interest" description="Disordered" evidence="1">
    <location>
        <begin position="50"/>
        <end position="76"/>
    </location>
</feature>
<dbReference type="EMBL" id="QXGC01000252">
    <property type="protein sequence ID" value="KAE9243109.1"/>
    <property type="molecule type" value="Genomic_DNA"/>
</dbReference>
<dbReference type="EMBL" id="QXGA01000054">
    <property type="protein sequence ID" value="KAE9153883.1"/>
    <property type="molecule type" value="Genomic_DNA"/>
</dbReference>
<evidence type="ECO:0000313" key="6">
    <source>
        <dbReference type="EMBL" id="KAE9153883.1"/>
    </source>
</evidence>
<evidence type="ECO:0000313" key="14">
    <source>
        <dbReference type="Proteomes" id="UP000437068"/>
    </source>
</evidence>
<evidence type="ECO:0000313" key="20">
    <source>
        <dbReference type="Proteomes" id="UP000486351"/>
    </source>
</evidence>
<name>A0A6A4DHA0_9STRA</name>
<evidence type="ECO:0000313" key="3">
    <source>
        <dbReference type="EMBL" id="KAE8985951.1"/>
    </source>
</evidence>
<dbReference type="OrthoDB" id="102880at2759"/>
<evidence type="ECO:0000313" key="17">
    <source>
        <dbReference type="Proteomes" id="UP000441208"/>
    </source>
</evidence>
<dbReference type="Proteomes" id="UP000488956">
    <property type="component" value="Unassembled WGS sequence"/>
</dbReference>
<accession>A0A6A4DHA0</accession>
<evidence type="ECO:0000313" key="19">
    <source>
        <dbReference type="Proteomes" id="UP000476176"/>
    </source>
</evidence>
<organism evidence="11 14">
    <name type="scientific">Phytophthora fragariae</name>
    <dbReference type="NCBI Taxonomy" id="53985"/>
    <lineage>
        <taxon>Eukaryota</taxon>
        <taxon>Sar</taxon>
        <taxon>Stramenopiles</taxon>
        <taxon>Oomycota</taxon>
        <taxon>Peronosporomycetes</taxon>
        <taxon>Peronosporales</taxon>
        <taxon>Peronosporaceae</taxon>
        <taxon>Phytophthora</taxon>
    </lineage>
</organism>
<dbReference type="EMBL" id="QXGD01001112">
    <property type="protein sequence ID" value="KAE9214391.1"/>
    <property type="molecule type" value="Genomic_DNA"/>
</dbReference>
<evidence type="ECO:0000313" key="2">
    <source>
        <dbReference type="EMBL" id="KAE8943088.1"/>
    </source>
</evidence>
<evidence type="ECO:0000256" key="1">
    <source>
        <dbReference type="SAM" id="MobiDB-lite"/>
    </source>
</evidence>
<evidence type="ECO:0000313" key="11">
    <source>
        <dbReference type="EMBL" id="KAE9308453.1"/>
    </source>
</evidence>
<dbReference type="EMBL" id="QXFY01001844">
    <property type="protein sequence ID" value="KAE9308258.1"/>
    <property type="molecule type" value="Genomic_DNA"/>
</dbReference>
<dbReference type="Proteomes" id="UP000440367">
    <property type="component" value="Unassembled WGS sequence"/>
</dbReference>
<reference evidence="12 13" key="1">
    <citation type="submission" date="2018-08" db="EMBL/GenBank/DDBJ databases">
        <title>Genomic investigation of the strawberry pathogen Phytophthora fragariae indicates pathogenicity is determined by transcriptional variation in three key races.</title>
        <authorList>
            <person name="Adams T.M."/>
            <person name="Armitage A.D."/>
            <person name="Sobczyk M.K."/>
            <person name="Bates H.J."/>
            <person name="Dunwell J.M."/>
            <person name="Nellist C.F."/>
            <person name="Harrison R.J."/>
        </authorList>
    </citation>
    <scope>NUCLEOTIDE SEQUENCE [LARGE SCALE GENOMIC DNA]</scope>
    <source>
        <strain evidence="11 14">A4</strain>
        <strain evidence="8 15">BC-1</strain>
        <strain evidence="9 19">BC-23</strain>
        <strain evidence="7 13">NOV-27</strain>
        <strain evidence="6 16">NOV-5</strain>
        <strain evidence="4 17">NOV-71</strain>
        <strain evidence="10 20">NOV-77</strain>
        <strain evidence="2 12">NOV-9</strain>
        <strain evidence="5 21">ONT-3</strain>
        <strain evidence="3 18">SCRP245</strain>
    </source>
</reference>
<dbReference type="Proteomes" id="UP000460718">
    <property type="component" value="Unassembled WGS sequence"/>
</dbReference>
<protein>
    <submittedName>
        <fullName evidence="11">Uncharacterized protein</fullName>
    </submittedName>
</protein>
<dbReference type="EMBL" id="QXGE01000581">
    <property type="protein sequence ID" value="KAE9308453.1"/>
    <property type="molecule type" value="Genomic_DNA"/>
</dbReference>
<gene>
    <name evidence="11" type="ORF">PF001_g11163</name>
    <name evidence="8" type="ORF">PF002_g17686</name>
    <name evidence="9" type="ORF">PF004_g6310</name>
    <name evidence="7" type="ORF">PF005_g15699</name>
    <name evidence="6" type="ORF">PF006_g2021</name>
    <name evidence="4" type="ORF">PF007_g7518</name>
    <name evidence="10" type="ORF">PF008_g21016</name>
    <name evidence="2" type="ORF">PF009_g7177</name>
    <name evidence="5" type="ORF">PF010_g4906</name>
    <name evidence="3" type="ORF">PF011_g20187</name>
</gene>
<dbReference type="Proteomes" id="UP000486351">
    <property type="component" value="Unassembled WGS sequence"/>
</dbReference>
<evidence type="ECO:0000313" key="5">
    <source>
        <dbReference type="EMBL" id="KAE9127438.1"/>
    </source>
</evidence>
<dbReference type="Proteomes" id="UP000441208">
    <property type="component" value="Unassembled WGS sequence"/>
</dbReference>
<dbReference type="EMBL" id="QXFX01000175">
    <property type="protein sequence ID" value="KAE9127438.1"/>
    <property type="molecule type" value="Genomic_DNA"/>
</dbReference>
<keyword evidence="13" id="KW-1185">Reference proteome</keyword>
<dbReference type="Proteomes" id="UP000429523">
    <property type="component" value="Unassembled WGS sequence"/>
</dbReference>
<evidence type="ECO:0000313" key="8">
    <source>
        <dbReference type="EMBL" id="KAE9214391.1"/>
    </source>
</evidence>
<evidence type="ECO:0000313" key="21">
    <source>
        <dbReference type="Proteomes" id="UP000488956"/>
    </source>
</evidence>
<evidence type="ECO:0000313" key="15">
    <source>
        <dbReference type="Proteomes" id="UP000440367"/>
    </source>
</evidence>
<proteinExistence type="predicted"/>
<evidence type="ECO:0000313" key="16">
    <source>
        <dbReference type="Proteomes" id="UP000440732"/>
    </source>
</evidence>
<dbReference type="AlphaFoldDB" id="A0A6A4DHA0"/>
<dbReference type="EMBL" id="QXGF01000272">
    <property type="protein sequence ID" value="KAE8943088.1"/>
    <property type="molecule type" value="Genomic_DNA"/>
</dbReference>
<evidence type="ECO:0000313" key="18">
    <source>
        <dbReference type="Proteomes" id="UP000460718"/>
    </source>
</evidence>
<dbReference type="Proteomes" id="UP000440732">
    <property type="component" value="Unassembled WGS sequence"/>
</dbReference>
<evidence type="ECO:0000313" key="13">
    <source>
        <dbReference type="Proteomes" id="UP000433483"/>
    </source>
</evidence>
<sequence>MDEANTLSEVLTLLDAIDSADSDSSPVASVVESHTSHDETSDLCWTTMQTQLSPPKVKKDRRRKEGPVRYTTSLQRRKKAELKSLREEAQKLNAQLENLMLSRSSHNGMGHNAKGHLSVWRSLAMVESEGRERAERTNQTLKAIMSNQLQVLADFRKVVGRSNVLEGMDFVSQHSRPVPDRPLFRMDFSDAILSDLSNSLGRLRLEVDRFFPALEDNLSIACSSQARGNCVETSSITPMACTVQMAGKLLWHHITTKKNMDAQKSFRFARTRNSNSFERNCMASLPNGNGALLHLDGVNIVRKYEEANQIILVGTTTWFLPTGGLQFEDHHWTIISPSPTDPQHASVVRSCYQLQVKQVNTTSVRPVDFVRVGNLVLDSIGKKLRNVLQLQQNVLLDNADPVVNAMEATV</sequence>
<dbReference type="Proteomes" id="UP000476176">
    <property type="component" value="Unassembled WGS sequence"/>
</dbReference>